<dbReference type="Pfam" id="PF12680">
    <property type="entry name" value="SnoaL_2"/>
    <property type="match status" value="1"/>
</dbReference>
<dbReference type="InterPro" id="IPR037401">
    <property type="entry name" value="SnoaL-like"/>
</dbReference>
<evidence type="ECO:0000259" key="1">
    <source>
        <dbReference type="Pfam" id="PF12680"/>
    </source>
</evidence>
<name>A0A6J6JI42_9ZZZZ</name>
<evidence type="ECO:0000313" key="2">
    <source>
        <dbReference type="EMBL" id="CAB4636917.1"/>
    </source>
</evidence>
<reference evidence="2" key="1">
    <citation type="submission" date="2020-05" db="EMBL/GenBank/DDBJ databases">
        <authorList>
            <person name="Chiriac C."/>
            <person name="Salcher M."/>
            <person name="Ghai R."/>
            <person name="Kavagutti S V."/>
        </authorList>
    </citation>
    <scope>NUCLEOTIDE SEQUENCE</scope>
</reference>
<dbReference type="SUPFAM" id="SSF54427">
    <property type="entry name" value="NTF2-like"/>
    <property type="match status" value="1"/>
</dbReference>
<sequence>MTHAEKIINRFGQVEDDQKYTKLVDLFTDDAVYYDPFAGAQIGRQAIFEFMSEMERVIPKMGVYFSDWETSADSHVGWAKWNMVVPLNQVNHPISGQSLYRLRDGKVCFVADYVDAVAYARIRSDRRPDASSASLVNQGTTMTGSAGVRMQSLWQEREESWSPIVGGVVSVSQIAVEETVAWAQWSCRTADATYAGWSLHRIDATDINSFDYWQ</sequence>
<proteinExistence type="predicted"/>
<dbReference type="EMBL" id="CAEZVL010000175">
    <property type="protein sequence ID" value="CAB4636917.1"/>
    <property type="molecule type" value="Genomic_DNA"/>
</dbReference>
<dbReference type="AlphaFoldDB" id="A0A6J6JI42"/>
<feature type="domain" description="SnoaL-like" evidence="1">
    <location>
        <begin position="13"/>
        <end position="108"/>
    </location>
</feature>
<dbReference type="InterPro" id="IPR032710">
    <property type="entry name" value="NTF2-like_dom_sf"/>
</dbReference>
<dbReference type="Gene3D" id="3.10.450.50">
    <property type="match status" value="1"/>
</dbReference>
<organism evidence="2">
    <name type="scientific">freshwater metagenome</name>
    <dbReference type="NCBI Taxonomy" id="449393"/>
    <lineage>
        <taxon>unclassified sequences</taxon>
        <taxon>metagenomes</taxon>
        <taxon>ecological metagenomes</taxon>
    </lineage>
</organism>
<protein>
    <submittedName>
        <fullName evidence="2">Unannotated protein</fullName>
    </submittedName>
</protein>
<accession>A0A6J6JI42</accession>
<gene>
    <name evidence="2" type="ORF">UFOPK1960_01037</name>
</gene>